<dbReference type="EMBL" id="LVYI01000003">
    <property type="protein sequence ID" value="OAP61805.1"/>
    <property type="molecule type" value="Genomic_DNA"/>
</dbReference>
<dbReference type="GeneID" id="30008177"/>
<sequence length="157" mass="18576">MESSISYCIEDELRSPACGSVCQSTKEKAKKRLSEKSDGMYLSPSFLKREFQFVGAYSMVFHRFLYAILQFQNMRDYYPITVMDIDMVLEELLYGLHETYDLMLRCINEKKRLLAIRILTWMFEDLADFIPLISALWMPSMMTRHGKRPLRVRDPYA</sequence>
<comment type="caution">
    <text evidence="1">The sequence shown here is derived from an EMBL/GenBank/DDBJ whole genome shotgun (WGS) entry which is preliminary data.</text>
</comment>
<evidence type="ECO:0000313" key="2">
    <source>
        <dbReference type="Proteomes" id="UP000078343"/>
    </source>
</evidence>
<keyword evidence="2" id="KW-1185">Reference proteome</keyword>
<dbReference type="AlphaFoldDB" id="A0A178ZS24"/>
<name>A0A178ZS24_9EURO</name>
<accession>A0A178ZS24</accession>
<protein>
    <submittedName>
        <fullName evidence="1">Uncharacterized protein</fullName>
    </submittedName>
</protein>
<reference evidence="1 2" key="1">
    <citation type="submission" date="2016-04" db="EMBL/GenBank/DDBJ databases">
        <title>Draft genome of Fonsecaea erecta CBS 125763.</title>
        <authorList>
            <person name="Weiss V.A."/>
            <person name="Vicente V.A."/>
            <person name="Raittz R.T."/>
            <person name="Moreno L.F."/>
            <person name="De Souza E.M."/>
            <person name="Pedrosa F.O."/>
            <person name="Steffens M.B."/>
            <person name="Faoro H."/>
            <person name="Tadra-Sfeir M.Z."/>
            <person name="Najafzadeh M.J."/>
            <person name="Felipe M.S."/>
            <person name="Teixeira M."/>
            <person name="Sun J."/>
            <person name="Xi L."/>
            <person name="Gomes R."/>
            <person name="De Azevedo C.M."/>
            <person name="Salgado C.G."/>
            <person name="Da Silva M.B."/>
            <person name="Nascimento M.F."/>
            <person name="Queiroz-Telles F."/>
            <person name="Attili D.S."/>
            <person name="Gorbushina A."/>
        </authorList>
    </citation>
    <scope>NUCLEOTIDE SEQUENCE [LARGE SCALE GENOMIC DNA]</scope>
    <source>
        <strain evidence="1 2">CBS 125763</strain>
    </source>
</reference>
<evidence type="ECO:0000313" key="1">
    <source>
        <dbReference type="EMBL" id="OAP61805.1"/>
    </source>
</evidence>
<gene>
    <name evidence="1" type="ORF">AYL99_04008</name>
</gene>
<proteinExistence type="predicted"/>
<organism evidence="1 2">
    <name type="scientific">Fonsecaea erecta</name>
    <dbReference type="NCBI Taxonomy" id="1367422"/>
    <lineage>
        <taxon>Eukaryota</taxon>
        <taxon>Fungi</taxon>
        <taxon>Dikarya</taxon>
        <taxon>Ascomycota</taxon>
        <taxon>Pezizomycotina</taxon>
        <taxon>Eurotiomycetes</taxon>
        <taxon>Chaetothyriomycetidae</taxon>
        <taxon>Chaetothyriales</taxon>
        <taxon>Herpotrichiellaceae</taxon>
        <taxon>Fonsecaea</taxon>
    </lineage>
</organism>
<dbReference type="RefSeq" id="XP_018695172.1">
    <property type="nucleotide sequence ID" value="XM_018835522.1"/>
</dbReference>
<dbReference type="Proteomes" id="UP000078343">
    <property type="component" value="Unassembled WGS sequence"/>
</dbReference>